<dbReference type="EMBL" id="JAUCMV010000005">
    <property type="protein sequence ID" value="KAK0398844.1"/>
    <property type="molecule type" value="Genomic_DNA"/>
</dbReference>
<dbReference type="Pfam" id="PF02170">
    <property type="entry name" value="PAZ"/>
    <property type="match status" value="1"/>
</dbReference>
<evidence type="ECO:0000256" key="2">
    <source>
        <dbReference type="ARBA" id="ARBA00023242"/>
    </source>
</evidence>
<dbReference type="InterPro" id="IPR036085">
    <property type="entry name" value="PAZ_dom_sf"/>
</dbReference>
<dbReference type="PANTHER" id="PTHR46459">
    <property type="entry name" value="E1A-BINDING PROTEIN P400-RELATED"/>
    <property type="match status" value="1"/>
</dbReference>
<dbReference type="Gene3D" id="2.170.260.10">
    <property type="entry name" value="paz domain"/>
    <property type="match status" value="1"/>
</dbReference>
<protein>
    <recommendedName>
        <fullName evidence="7">HSA domain-containing protein</fullName>
    </recommendedName>
</protein>
<keyword evidence="6" id="KW-1185">Reference proteome</keyword>
<dbReference type="SUPFAM" id="SSF101690">
    <property type="entry name" value="PAZ domain"/>
    <property type="match status" value="1"/>
</dbReference>
<dbReference type="PROSITE" id="PS50821">
    <property type="entry name" value="PAZ"/>
    <property type="match status" value="1"/>
</dbReference>
<dbReference type="PANTHER" id="PTHR46459:SF1">
    <property type="entry name" value="E1A-BINDING PROTEIN P400"/>
    <property type="match status" value="1"/>
</dbReference>
<organism evidence="5 6">
    <name type="scientific">Steinernema hermaphroditum</name>
    <dbReference type="NCBI Taxonomy" id="289476"/>
    <lineage>
        <taxon>Eukaryota</taxon>
        <taxon>Metazoa</taxon>
        <taxon>Ecdysozoa</taxon>
        <taxon>Nematoda</taxon>
        <taxon>Chromadorea</taxon>
        <taxon>Rhabditida</taxon>
        <taxon>Tylenchina</taxon>
        <taxon>Panagrolaimomorpha</taxon>
        <taxon>Strongyloidoidea</taxon>
        <taxon>Steinernematidae</taxon>
        <taxon>Steinernema</taxon>
    </lineage>
</organism>
<accession>A0AA39H659</accession>
<evidence type="ECO:0000256" key="1">
    <source>
        <dbReference type="ARBA" id="ARBA00004123"/>
    </source>
</evidence>
<evidence type="ECO:0008006" key="7">
    <source>
        <dbReference type="Google" id="ProtNLM"/>
    </source>
</evidence>
<dbReference type="InterPro" id="IPR014012">
    <property type="entry name" value="HSA_dom"/>
</dbReference>
<dbReference type="Proteomes" id="UP001175271">
    <property type="component" value="Unassembled WGS sequence"/>
</dbReference>
<keyword evidence="2" id="KW-0539">Nucleus</keyword>
<dbReference type="GO" id="GO:0035267">
    <property type="term" value="C:NuA4 histone acetyltransferase complex"/>
    <property type="evidence" value="ECO:0007669"/>
    <property type="project" value="TreeGrafter"/>
</dbReference>
<comment type="caution">
    <text evidence="5">The sequence shown here is derived from an EMBL/GenBank/DDBJ whole genome shotgun (WGS) entry which is preliminary data.</text>
</comment>
<dbReference type="CDD" id="cd02846">
    <property type="entry name" value="PAZ_argonaute_like"/>
    <property type="match status" value="1"/>
</dbReference>
<dbReference type="GO" id="GO:0003723">
    <property type="term" value="F:RNA binding"/>
    <property type="evidence" value="ECO:0007669"/>
    <property type="project" value="InterPro"/>
</dbReference>
<name>A0AA39H659_9BILA</name>
<dbReference type="Pfam" id="PF07529">
    <property type="entry name" value="HSA"/>
    <property type="match status" value="3"/>
</dbReference>
<reference evidence="5" key="1">
    <citation type="submission" date="2023-06" db="EMBL/GenBank/DDBJ databases">
        <title>Genomic analysis of the entomopathogenic nematode Steinernema hermaphroditum.</title>
        <authorList>
            <person name="Schwarz E.M."/>
            <person name="Heppert J.K."/>
            <person name="Baniya A."/>
            <person name="Schwartz H.T."/>
            <person name="Tan C.-H."/>
            <person name="Antoshechkin I."/>
            <person name="Sternberg P.W."/>
            <person name="Goodrich-Blair H."/>
            <person name="Dillman A.R."/>
        </authorList>
    </citation>
    <scope>NUCLEOTIDE SEQUENCE</scope>
    <source>
        <strain evidence="5">PS9179</strain>
        <tissue evidence="5">Whole animal</tissue>
    </source>
</reference>
<gene>
    <name evidence="5" type="ORF">QR680_002777</name>
</gene>
<dbReference type="SMART" id="SM00573">
    <property type="entry name" value="HSA"/>
    <property type="match status" value="3"/>
</dbReference>
<evidence type="ECO:0000313" key="5">
    <source>
        <dbReference type="EMBL" id="KAK0398844.1"/>
    </source>
</evidence>
<dbReference type="AlphaFoldDB" id="A0AA39H659"/>
<dbReference type="GO" id="GO:0000812">
    <property type="term" value="C:Swr1 complex"/>
    <property type="evidence" value="ECO:0007669"/>
    <property type="project" value="TreeGrafter"/>
</dbReference>
<proteinExistence type="predicted"/>
<dbReference type="GO" id="GO:0006281">
    <property type="term" value="P:DNA repair"/>
    <property type="evidence" value="ECO:0007669"/>
    <property type="project" value="TreeGrafter"/>
</dbReference>
<feature type="domain" description="PAZ" evidence="3">
    <location>
        <begin position="367"/>
        <end position="467"/>
    </location>
</feature>
<evidence type="ECO:0000259" key="3">
    <source>
        <dbReference type="PROSITE" id="PS50821"/>
    </source>
</evidence>
<evidence type="ECO:0000259" key="4">
    <source>
        <dbReference type="PROSITE" id="PS51204"/>
    </source>
</evidence>
<dbReference type="GO" id="GO:0003682">
    <property type="term" value="F:chromatin binding"/>
    <property type="evidence" value="ECO:0007669"/>
    <property type="project" value="TreeGrafter"/>
</dbReference>
<evidence type="ECO:0000313" key="6">
    <source>
        <dbReference type="Proteomes" id="UP001175271"/>
    </source>
</evidence>
<dbReference type="InterPro" id="IPR003100">
    <property type="entry name" value="PAZ_dom"/>
</dbReference>
<sequence>MAYDESKSGSINRHERNVLSRVAELRREGLWTLSRLPMCVGPPRNKTTWDYMLDEAVWMAADFKCEHVWKVRMARSIAFEAKDYVKEKKKKKKRFAKCVVRMCVGPPRNKTTWDYMLDEAVWMAADFKCEHSWKVRMARSIAFEAKDYVKEKKKKKKRFAKCVVRMCDGPPRNKTTWDYMLDEAVWMAEDFKCEHSWKVRMARLEMTSQQCCELCGCVMAAKNSHEARIRDREVLFTKRSKEDAVATERKDKCSNAFVRIVEKFGTVFLQQPRHALYYDCQSILYAMQPIPDLEGKSCHELVLSKEELAGHPVFGDLDNVALELKKVSDHFKLTLNKLNFQRIDPFKQDHSLQQFLELLTRRHALFTPSDHICYRSGTSCLLKAQLKGVFVQTTHSKHPHVFPIAVVTEETTVEKVFDEGQGGSITLIDYCELKYDIALRYPSAPLIVVNGNRQTNYYPWKCATSVAISV</sequence>
<comment type="subcellular location">
    <subcellularLocation>
        <location evidence="1">Nucleus</location>
    </subcellularLocation>
</comment>
<dbReference type="PROSITE" id="PS51204">
    <property type="entry name" value="HSA"/>
    <property type="match status" value="1"/>
</dbReference>
<feature type="domain" description="HSA" evidence="4">
    <location>
        <begin position="36"/>
        <end position="114"/>
    </location>
</feature>